<feature type="chain" id="PRO_5004113695" description="DUF4468 domain-containing protein" evidence="1">
    <location>
        <begin position="22"/>
        <end position="173"/>
    </location>
</feature>
<evidence type="ECO:0000256" key="1">
    <source>
        <dbReference type="SAM" id="SignalP"/>
    </source>
</evidence>
<evidence type="ECO:0000313" key="4">
    <source>
        <dbReference type="Proteomes" id="UP000012317"/>
    </source>
</evidence>
<evidence type="ECO:0000313" key="3">
    <source>
        <dbReference type="EMBL" id="EMY82258.1"/>
    </source>
</evidence>
<dbReference type="Gene3D" id="3.30.530.80">
    <property type="match status" value="1"/>
</dbReference>
<protein>
    <recommendedName>
        <fullName evidence="2">DUF4468 domain-containing protein</fullName>
    </recommendedName>
</protein>
<organism evidence="3 4">
    <name type="scientific">Psychroflexus gondwanensis ACAM 44</name>
    <dbReference type="NCBI Taxonomy" id="1189619"/>
    <lineage>
        <taxon>Bacteria</taxon>
        <taxon>Pseudomonadati</taxon>
        <taxon>Bacteroidota</taxon>
        <taxon>Flavobacteriia</taxon>
        <taxon>Flavobacteriales</taxon>
        <taxon>Flavobacteriaceae</taxon>
        <taxon>Psychroflexus</taxon>
    </lineage>
</organism>
<evidence type="ECO:0000259" key="2">
    <source>
        <dbReference type="Pfam" id="PF14730"/>
    </source>
</evidence>
<feature type="domain" description="DUF4468" evidence="2">
    <location>
        <begin position="41"/>
        <end position="120"/>
    </location>
</feature>
<dbReference type="Proteomes" id="UP000012317">
    <property type="component" value="Unassembled WGS sequence"/>
</dbReference>
<reference evidence="3 4" key="1">
    <citation type="journal article" date="2014" name="Genome Biol. Evol.">
        <title>Extensive gene acquisition in the extremely psychrophilic bacterial species Psychroflexus torquis and the link to sea-ice ecosystem specialism.</title>
        <authorList>
            <person name="Feng S."/>
            <person name="Powell S.M."/>
            <person name="Wilson R."/>
            <person name="Bowman J.P."/>
        </authorList>
    </citation>
    <scope>NUCLEOTIDE SEQUENCE [LARGE SCALE GENOMIC DNA]</scope>
    <source>
        <strain evidence="3 4">ACAM 44</strain>
    </source>
</reference>
<dbReference type="InterPro" id="IPR027823">
    <property type="entry name" value="DUF4468"/>
</dbReference>
<dbReference type="EMBL" id="APLF01000003">
    <property type="protein sequence ID" value="EMY82258.1"/>
    <property type="molecule type" value="Genomic_DNA"/>
</dbReference>
<accession>N1X2G7</accession>
<sequence>MTLKYVLAFCFISLLSNLTLSQTTELPSFNFENYEFPKVVVVDVKDKEAKVIRDKTQGWINRYFTKEQLIGSENSEGTLVINAVTKNLISIKNLSNDLRYTLKISFRDQKYRLEISQISYEYYTEFRRITSLSLRTDNAIKKDLVKSQPILTSYFNDLNLNLYNSVLNDNDEW</sequence>
<keyword evidence="4" id="KW-1185">Reference proteome</keyword>
<feature type="signal peptide" evidence="1">
    <location>
        <begin position="1"/>
        <end position="21"/>
    </location>
</feature>
<dbReference type="AlphaFoldDB" id="N1X2G7"/>
<name>N1X2G7_9FLAO</name>
<keyword evidence="1" id="KW-0732">Signal</keyword>
<gene>
    <name evidence="3" type="ORF">pgond44_03438</name>
</gene>
<dbReference type="Pfam" id="PF14730">
    <property type="entry name" value="DUF4468"/>
    <property type="match status" value="1"/>
</dbReference>
<dbReference type="STRING" id="1189619.pgond44_03438"/>
<proteinExistence type="predicted"/>
<dbReference type="eggNOG" id="ENOG502ZZDU">
    <property type="taxonomic scope" value="Bacteria"/>
</dbReference>
<comment type="caution">
    <text evidence="3">The sequence shown here is derived from an EMBL/GenBank/DDBJ whole genome shotgun (WGS) entry which is preliminary data.</text>
</comment>
<dbReference type="RefSeq" id="WP_003436698.1">
    <property type="nucleotide sequence ID" value="NZ_APLF01000003.1"/>
</dbReference>